<dbReference type="SFLD" id="SFLDG00358">
    <property type="entry name" value="Main_(cytGST)"/>
    <property type="match status" value="1"/>
</dbReference>
<dbReference type="Pfam" id="PF13410">
    <property type="entry name" value="GST_C_2"/>
    <property type="match status" value="1"/>
</dbReference>
<sequence length="329" mass="35673">MPDSISTASASPLAWAAAGAAATIAAGLVAKRLGAFRYKPPRVWKWDAPSGGKFAAINAPTSGARTEKALSVGAHPIQLYSEGTPNGVKVTIVLEEIASQVPTFDYDAWRIQIGGEQFGSGFVAVNPNSKIPCMVDHSTSPPTRVFESGSIMIYLADKYSSPLLPTEPAARAEVISWLMWQMGSAPFLGGGFGHFYAYAPQKFEYPINRYAMETKRQLDVLDQQLATRSFVAGETFTLADCAIWPWYGALVLGRLYGAADFLDVQSYSHVRRWAEACEQREAVRKGRMVNRSTPDKSALYDGLPALPERHSRADWVAAGQGSARGPSYG</sequence>
<dbReference type="CDD" id="cd03048">
    <property type="entry name" value="GST_N_Ure2p_like"/>
    <property type="match status" value="1"/>
</dbReference>
<evidence type="ECO:0000259" key="3">
    <source>
        <dbReference type="PROSITE" id="PS50404"/>
    </source>
</evidence>
<dbReference type="Gene3D" id="1.20.1050.10">
    <property type="match status" value="1"/>
</dbReference>
<feature type="domain" description="GST N-terminal" evidence="3">
    <location>
        <begin position="74"/>
        <end position="163"/>
    </location>
</feature>
<evidence type="ECO:0000313" key="5">
    <source>
        <dbReference type="EMBL" id="CAD8510206.1"/>
    </source>
</evidence>
<dbReference type="InterPro" id="IPR004045">
    <property type="entry name" value="Glutathione_S-Trfase_N"/>
</dbReference>
<dbReference type="InterPro" id="IPR036282">
    <property type="entry name" value="Glutathione-S-Trfase_C_sf"/>
</dbReference>
<dbReference type="SUPFAM" id="SSF52833">
    <property type="entry name" value="Thioredoxin-like"/>
    <property type="match status" value="1"/>
</dbReference>
<protein>
    <recommendedName>
        <fullName evidence="6">Glutathione transferase</fullName>
    </recommendedName>
</protein>
<reference evidence="5" key="1">
    <citation type="submission" date="2021-01" db="EMBL/GenBank/DDBJ databases">
        <authorList>
            <person name="Corre E."/>
            <person name="Pelletier E."/>
            <person name="Niang G."/>
            <person name="Scheremetjew M."/>
            <person name="Finn R."/>
            <person name="Kale V."/>
            <person name="Holt S."/>
            <person name="Cochrane G."/>
            <person name="Meng A."/>
            <person name="Brown T."/>
            <person name="Cohen L."/>
        </authorList>
    </citation>
    <scope>NUCLEOTIDE SEQUENCE</scope>
    <source>
        <strain evidence="5">CCMP1374</strain>
    </source>
</reference>
<keyword evidence="2" id="KW-0472">Membrane</keyword>
<organism evidence="5">
    <name type="scientific">Phaeocystis antarctica</name>
    <dbReference type="NCBI Taxonomy" id="33657"/>
    <lineage>
        <taxon>Eukaryota</taxon>
        <taxon>Haptista</taxon>
        <taxon>Haptophyta</taxon>
        <taxon>Prymnesiophyceae</taxon>
        <taxon>Phaeocystales</taxon>
        <taxon>Phaeocystaceae</taxon>
        <taxon>Phaeocystis</taxon>
    </lineage>
</organism>
<keyword evidence="2" id="KW-0812">Transmembrane</keyword>
<keyword evidence="2" id="KW-1133">Transmembrane helix</keyword>
<dbReference type="InterPro" id="IPR040079">
    <property type="entry name" value="Glutathione_S-Trfase"/>
</dbReference>
<feature type="domain" description="GST C-terminal" evidence="4">
    <location>
        <begin position="167"/>
        <end position="298"/>
    </location>
</feature>
<evidence type="ECO:0000259" key="4">
    <source>
        <dbReference type="PROSITE" id="PS50405"/>
    </source>
</evidence>
<name>A0A7S0I470_9EUKA</name>
<dbReference type="EMBL" id="HBEP01035724">
    <property type="protein sequence ID" value="CAD8510206.1"/>
    <property type="molecule type" value="Transcribed_RNA"/>
</dbReference>
<dbReference type="PANTHER" id="PTHR44051:SF22">
    <property type="entry name" value="DISULFIDE-BOND OXIDOREDUCTASE YGHU"/>
    <property type="match status" value="1"/>
</dbReference>
<dbReference type="InterPro" id="IPR010987">
    <property type="entry name" value="Glutathione-S-Trfase_C-like"/>
</dbReference>
<dbReference type="SUPFAM" id="SSF47616">
    <property type="entry name" value="GST C-terminal domain-like"/>
    <property type="match status" value="1"/>
</dbReference>
<comment type="similarity">
    <text evidence="1">Belongs to the GST superfamily.</text>
</comment>
<dbReference type="SFLD" id="SFLDG01151">
    <property type="entry name" value="Main.2:_Nu-like"/>
    <property type="match status" value="1"/>
</dbReference>
<feature type="transmembrane region" description="Helical" evidence="2">
    <location>
        <begin position="12"/>
        <end position="30"/>
    </location>
</feature>
<dbReference type="AlphaFoldDB" id="A0A7S0I470"/>
<accession>A0A7S0I470</accession>
<dbReference type="CDD" id="cd10292">
    <property type="entry name" value="GST_C_YghU_like"/>
    <property type="match status" value="1"/>
</dbReference>
<dbReference type="SFLD" id="SFLDS00019">
    <property type="entry name" value="Glutathione_Transferase_(cytos"/>
    <property type="match status" value="1"/>
</dbReference>
<proteinExistence type="inferred from homology"/>
<evidence type="ECO:0000256" key="1">
    <source>
        <dbReference type="ARBA" id="ARBA00007409"/>
    </source>
</evidence>
<dbReference type="PROSITE" id="PS50404">
    <property type="entry name" value="GST_NTER"/>
    <property type="match status" value="1"/>
</dbReference>
<dbReference type="NCBIfam" id="NF008731">
    <property type="entry name" value="PRK11752.1"/>
    <property type="match status" value="1"/>
</dbReference>
<dbReference type="PROSITE" id="PS50405">
    <property type="entry name" value="GST_CTER"/>
    <property type="match status" value="1"/>
</dbReference>
<dbReference type="Gene3D" id="3.40.30.10">
    <property type="entry name" value="Glutaredoxin"/>
    <property type="match status" value="1"/>
</dbReference>
<evidence type="ECO:0008006" key="6">
    <source>
        <dbReference type="Google" id="ProtNLM"/>
    </source>
</evidence>
<dbReference type="PANTHER" id="PTHR44051">
    <property type="entry name" value="GLUTATHIONE S-TRANSFERASE-RELATED"/>
    <property type="match status" value="1"/>
</dbReference>
<gene>
    <name evidence="5" type="ORF">PANT1444_LOCUS20269</name>
</gene>
<evidence type="ECO:0000256" key="2">
    <source>
        <dbReference type="SAM" id="Phobius"/>
    </source>
</evidence>
<dbReference type="InterPro" id="IPR036249">
    <property type="entry name" value="Thioredoxin-like_sf"/>
</dbReference>